<dbReference type="EC" id="5.6.2.4" evidence="11"/>
<keyword evidence="4 14" id="KW-0378">Hydrolase</keyword>
<dbReference type="GO" id="GO:0016787">
    <property type="term" value="F:hydrolase activity"/>
    <property type="evidence" value="ECO:0007669"/>
    <property type="project" value="UniProtKB-UniRule"/>
</dbReference>
<dbReference type="InterPro" id="IPR014017">
    <property type="entry name" value="DNA_helicase_UvrD-like_C"/>
</dbReference>
<evidence type="ECO:0000256" key="11">
    <source>
        <dbReference type="ARBA" id="ARBA00034808"/>
    </source>
</evidence>
<dbReference type="InterPro" id="IPR014016">
    <property type="entry name" value="UvrD-like_ATP-bd"/>
</dbReference>
<keyword evidence="7" id="KW-0238">DNA-binding</keyword>
<gene>
    <name evidence="17" type="primary">uvrD</name>
    <name evidence="18" type="synonym">mutU</name>
    <name evidence="18" type="synonym">recL</name>
    <name evidence="18" type="ORF">CC99x_012460</name>
    <name evidence="17" type="ORF">CC99x_01276</name>
</gene>
<feature type="binding site" evidence="14">
    <location>
        <begin position="34"/>
        <end position="41"/>
    </location>
    <ligand>
        <name>ATP</name>
        <dbReference type="ChEBI" id="CHEBI:30616"/>
    </ligand>
</feature>
<dbReference type="GO" id="GO:0005524">
    <property type="term" value="F:ATP binding"/>
    <property type="evidence" value="ECO:0007669"/>
    <property type="project" value="UniProtKB-UniRule"/>
</dbReference>
<evidence type="ECO:0000256" key="2">
    <source>
        <dbReference type="ARBA" id="ARBA00022741"/>
    </source>
</evidence>
<dbReference type="SUPFAM" id="SSF52540">
    <property type="entry name" value="P-loop containing nucleoside triphosphate hydrolases"/>
    <property type="match status" value="1"/>
</dbReference>
<dbReference type="NCBIfam" id="NF008743">
    <property type="entry name" value="PRK11773.1"/>
    <property type="match status" value="1"/>
</dbReference>
<reference evidence="18" key="3">
    <citation type="submission" date="2021-06" db="EMBL/GenBank/DDBJ databases">
        <title>Genomic Description and Analysis of Intracellular Bacteria, Candidatus Berkiella cookevillensis and Candidatus Berkiella aquae.</title>
        <authorList>
            <person name="Kidane D.T."/>
            <person name="Mehari Y.T."/>
            <person name="Rice F.C."/>
            <person name="Arivett B.A."/>
            <person name="Farone A.L."/>
            <person name="Berk S.G."/>
            <person name="Farone M.B."/>
        </authorList>
    </citation>
    <scope>NUCLEOTIDE SEQUENCE</scope>
    <source>
        <strain evidence="18">CC99</strain>
    </source>
</reference>
<dbReference type="PATRIC" id="fig|1590042.3.peg.1294"/>
<dbReference type="Gene3D" id="3.40.50.300">
    <property type="entry name" value="P-loop containing nucleotide triphosphate hydrolases"/>
    <property type="match status" value="2"/>
</dbReference>
<comment type="catalytic activity">
    <reaction evidence="13">
        <text>ATP + H2O = ADP + phosphate + H(+)</text>
        <dbReference type="Rhea" id="RHEA:13065"/>
        <dbReference type="ChEBI" id="CHEBI:15377"/>
        <dbReference type="ChEBI" id="CHEBI:15378"/>
        <dbReference type="ChEBI" id="CHEBI:30616"/>
        <dbReference type="ChEBI" id="CHEBI:43474"/>
        <dbReference type="ChEBI" id="CHEBI:456216"/>
        <dbReference type="EC" id="5.6.2.4"/>
    </reaction>
</comment>
<evidence type="ECO:0000256" key="8">
    <source>
        <dbReference type="ARBA" id="ARBA00023204"/>
    </source>
</evidence>
<dbReference type="Pfam" id="PF21196">
    <property type="entry name" value="PcrA_UvrD_tudor"/>
    <property type="match status" value="1"/>
</dbReference>
<feature type="domain" description="UvrD-like helicase C-terminal" evidence="16">
    <location>
        <begin position="292"/>
        <end position="575"/>
    </location>
</feature>
<dbReference type="GO" id="GO:0043138">
    <property type="term" value="F:3'-5' DNA helicase activity"/>
    <property type="evidence" value="ECO:0007669"/>
    <property type="project" value="UniProtKB-EC"/>
</dbReference>
<dbReference type="Pfam" id="PF13361">
    <property type="entry name" value="UvrD_C"/>
    <property type="match status" value="1"/>
</dbReference>
<proteinExistence type="inferred from homology"/>
<evidence type="ECO:0000313" key="18">
    <source>
        <dbReference type="EMBL" id="MCS5709710.1"/>
    </source>
</evidence>
<dbReference type="CDD" id="cd17932">
    <property type="entry name" value="DEXQc_UvrD"/>
    <property type="match status" value="1"/>
</dbReference>
<dbReference type="EMBL" id="LKHV01000005">
    <property type="protein sequence ID" value="KRG18795.1"/>
    <property type="molecule type" value="Genomic_DNA"/>
</dbReference>
<keyword evidence="2 14" id="KW-0547">Nucleotide-binding</keyword>
<evidence type="ECO:0000256" key="4">
    <source>
        <dbReference type="ARBA" id="ARBA00022801"/>
    </source>
</evidence>
<comment type="caution">
    <text evidence="17">The sequence shown here is derived from an EMBL/GenBank/DDBJ whole genome shotgun (WGS) entry which is preliminary data.</text>
</comment>
<keyword evidence="5 14" id="KW-0347">Helicase</keyword>
<dbReference type="OrthoDB" id="9806690at2"/>
<protein>
    <recommendedName>
        <fullName evidence="11">DNA 3'-5' helicase</fullName>
        <ecNumber evidence="11">5.6.2.4</ecNumber>
    </recommendedName>
    <alternativeName>
        <fullName evidence="12">DNA 3'-5' helicase II</fullName>
    </alternativeName>
</protein>
<sequence>MSLSPEFTQHILDPLNREQRNAVTSSAKYLRVLAGAGSGKTRVIVHRIAWFLASNQALSSNILAVTFTNKAANEMRHRIDQVLKASHSHMWVGTFHGLAHRILRRHHSVLGLPENFQIIDSDDQQRMIKRIIKEIGLDEEVCEPKRAQSFINKQKDEGRRPHDVLNAMMPEIAMFAEVYRVYDNACKRAGLIDFAEILLLAYELWRDHKEVLAQYQSQFSHILVDEFQDTNTIQYRWLSLLFGENNFITIVGDDDQSIYGWRGARVENIHKFSQDFKGTDTVRLEQNYRSTQTILKTANHLIANNEARLGKELWTEHVQGEPITLYGAFNEIDESKFIVERIRKWLESGGHLNDVAILYRSNAQSRVLEQALRQGNVPYRVYGGLRFFDRAEIKDILAYLRLVVNVDDDTALERVINMPPRGVGERTLQGLRDIAKEKTVSLWAAAQQSVPTMSAGRIRNGLLQFMQTIEAMQEAVATLTLPKLAEKILNESGMMMYVKSQPGEKTHVRVENLMELIQATQQYHKGFEEEQGQTEHSMQSLPAFLSEVALDAGDKEGENENAASVKLMTLHSAKGLEFPVVFMAGMEDGLFPHHRNTEKQPLLEEERRLCYVGITRAMQKLYLTYAEKRAFAGLSGSNRPSRFINELPKHLIETIKLNVNTDAPTAFRKIPASNKVSNISSDLPYALGQRVRHARFGEGVVICGEGKGEAARIQVKFEREGSKWLALAYAKLETV</sequence>
<dbReference type="GO" id="GO:0000725">
    <property type="term" value="P:recombinational repair"/>
    <property type="evidence" value="ECO:0007669"/>
    <property type="project" value="TreeGrafter"/>
</dbReference>
<keyword evidence="19" id="KW-1185">Reference proteome</keyword>
<dbReference type="Gene3D" id="1.10.486.10">
    <property type="entry name" value="PCRA, domain 4"/>
    <property type="match status" value="1"/>
</dbReference>
<feature type="domain" description="UvrD-like helicase ATP-binding" evidence="15">
    <location>
        <begin position="13"/>
        <end position="291"/>
    </location>
</feature>
<keyword evidence="3" id="KW-0227">DNA damage</keyword>
<evidence type="ECO:0000256" key="6">
    <source>
        <dbReference type="ARBA" id="ARBA00022840"/>
    </source>
</evidence>
<keyword evidence="8" id="KW-0234">DNA repair</keyword>
<dbReference type="CDD" id="cd18807">
    <property type="entry name" value="SF1_C_UvrD"/>
    <property type="match status" value="1"/>
</dbReference>
<dbReference type="PROSITE" id="PS51198">
    <property type="entry name" value="UVRD_HELICASE_ATP_BIND"/>
    <property type="match status" value="1"/>
</dbReference>
<dbReference type="Gene3D" id="1.10.10.160">
    <property type="match status" value="1"/>
</dbReference>
<dbReference type="STRING" id="437022.CC99x_01276"/>
<dbReference type="FunFam" id="3.40.50.300:FF:001201">
    <property type="entry name" value="ATP-dependent DNA helicase UvrD2"/>
    <property type="match status" value="1"/>
</dbReference>
<evidence type="ECO:0000313" key="19">
    <source>
        <dbReference type="Proteomes" id="UP000051494"/>
    </source>
</evidence>
<evidence type="ECO:0000256" key="12">
    <source>
        <dbReference type="ARBA" id="ARBA00034923"/>
    </source>
</evidence>
<evidence type="ECO:0000256" key="1">
    <source>
        <dbReference type="ARBA" id="ARBA00009922"/>
    </source>
</evidence>
<organism evidence="17">
    <name type="scientific">Candidatus Berkiella cookevillensis</name>
    <dbReference type="NCBI Taxonomy" id="437022"/>
    <lineage>
        <taxon>Bacteria</taxon>
        <taxon>Pseudomonadati</taxon>
        <taxon>Pseudomonadota</taxon>
        <taxon>Gammaproteobacteria</taxon>
        <taxon>Candidatus Berkiellales</taxon>
        <taxon>Candidatus Berkiellaceae</taxon>
        <taxon>Candidatus Berkiella</taxon>
    </lineage>
</organism>
<dbReference type="PROSITE" id="PS51217">
    <property type="entry name" value="UVRD_HELICASE_CTER"/>
    <property type="match status" value="1"/>
</dbReference>
<dbReference type="AlphaFoldDB" id="A0A0Q9YE52"/>
<accession>A0A0Q9YE52</accession>
<evidence type="ECO:0000256" key="7">
    <source>
        <dbReference type="ARBA" id="ARBA00023125"/>
    </source>
</evidence>
<evidence type="ECO:0000256" key="9">
    <source>
        <dbReference type="ARBA" id="ARBA00023235"/>
    </source>
</evidence>
<evidence type="ECO:0000259" key="16">
    <source>
        <dbReference type="PROSITE" id="PS51217"/>
    </source>
</evidence>
<reference evidence="17" key="1">
    <citation type="submission" date="2015-09" db="EMBL/GenBank/DDBJ databases">
        <title>Draft Genome Sequences of Two Novel Amoeba-resistant Intranuclear Bacteria, Candidatus Berkiella cookevillensis and Candidatus Berkiella aquae.</title>
        <authorList>
            <person name="Mehari Y.T."/>
            <person name="Arivett B.A."/>
            <person name="Farone A.L."/>
            <person name="Gunderson J.H."/>
            <person name="Farone M.B."/>
        </authorList>
    </citation>
    <scope>NUCLEOTIDE SEQUENCE [LARGE SCALE GENOMIC DNA]</scope>
    <source>
        <strain evidence="17">CC99</strain>
    </source>
</reference>
<keyword evidence="6 14" id="KW-0067">ATP-binding</keyword>
<evidence type="ECO:0000256" key="10">
    <source>
        <dbReference type="ARBA" id="ARBA00034617"/>
    </source>
</evidence>
<comment type="catalytic activity">
    <reaction evidence="10">
        <text>Couples ATP hydrolysis with the unwinding of duplex DNA by translocating in the 3'-5' direction.</text>
        <dbReference type="EC" id="5.6.2.4"/>
    </reaction>
</comment>
<evidence type="ECO:0000256" key="13">
    <source>
        <dbReference type="ARBA" id="ARBA00048988"/>
    </source>
</evidence>
<dbReference type="RefSeq" id="WP_057624383.1">
    <property type="nucleotide sequence ID" value="NZ_LKHV02000001.1"/>
</dbReference>
<dbReference type="InterPro" id="IPR027417">
    <property type="entry name" value="P-loop_NTPase"/>
</dbReference>
<dbReference type="GO" id="GO:0005829">
    <property type="term" value="C:cytosol"/>
    <property type="evidence" value="ECO:0007669"/>
    <property type="project" value="TreeGrafter"/>
</dbReference>
<evidence type="ECO:0000313" key="17">
    <source>
        <dbReference type="EMBL" id="KRG18795.1"/>
    </source>
</evidence>
<name>A0A0Q9YE52_9GAMM</name>
<dbReference type="GO" id="GO:0033202">
    <property type="term" value="C:DNA helicase complex"/>
    <property type="evidence" value="ECO:0007669"/>
    <property type="project" value="TreeGrafter"/>
</dbReference>
<dbReference type="EMBL" id="LKHV02000001">
    <property type="protein sequence ID" value="MCS5709710.1"/>
    <property type="molecule type" value="Genomic_DNA"/>
</dbReference>
<dbReference type="PANTHER" id="PTHR11070">
    <property type="entry name" value="UVRD / RECB / PCRA DNA HELICASE FAMILY MEMBER"/>
    <property type="match status" value="1"/>
</dbReference>
<dbReference type="GO" id="GO:0003677">
    <property type="term" value="F:DNA binding"/>
    <property type="evidence" value="ECO:0007669"/>
    <property type="project" value="UniProtKB-KW"/>
</dbReference>
<evidence type="ECO:0000256" key="3">
    <source>
        <dbReference type="ARBA" id="ARBA00022763"/>
    </source>
</evidence>
<dbReference type="FunFam" id="1.10.10.160:FF:000001">
    <property type="entry name" value="ATP-dependent DNA helicase"/>
    <property type="match status" value="1"/>
</dbReference>
<comment type="similarity">
    <text evidence="1">Belongs to the helicase family. UvrD subfamily.</text>
</comment>
<dbReference type="PANTHER" id="PTHR11070:SF2">
    <property type="entry name" value="ATP-DEPENDENT DNA HELICASE SRS2"/>
    <property type="match status" value="1"/>
</dbReference>
<dbReference type="Pfam" id="PF00580">
    <property type="entry name" value="UvrD-helicase"/>
    <property type="match status" value="1"/>
</dbReference>
<evidence type="ECO:0000256" key="5">
    <source>
        <dbReference type="ARBA" id="ARBA00022806"/>
    </source>
</evidence>
<dbReference type="InterPro" id="IPR013986">
    <property type="entry name" value="DExx_box_DNA_helicase_dom_sf"/>
</dbReference>
<keyword evidence="9" id="KW-0413">Isomerase</keyword>
<evidence type="ECO:0000259" key="15">
    <source>
        <dbReference type="PROSITE" id="PS51198"/>
    </source>
</evidence>
<dbReference type="Proteomes" id="UP000051494">
    <property type="component" value="Unassembled WGS sequence"/>
</dbReference>
<reference evidence="18" key="2">
    <citation type="journal article" date="2016" name="Genome Announc.">
        <title>Draft Genome Sequences of Two Novel Amoeba-Resistant Intranuclear Bacteria, 'Candidatus Berkiella cookevillensis' and 'Candidatus Berkiella aquae'.</title>
        <authorList>
            <person name="Mehari Y.T."/>
            <person name="Arivett B.A."/>
            <person name="Farone A.L."/>
            <person name="Gunderson J.H."/>
            <person name="Farone M.B."/>
        </authorList>
    </citation>
    <scope>NUCLEOTIDE SEQUENCE</scope>
    <source>
        <strain evidence="18">CC99</strain>
    </source>
</reference>
<dbReference type="GO" id="GO:0009314">
    <property type="term" value="P:response to radiation"/>
    <property type="evidence" value="ECO:0007669"/>
    <property type="project" value="UniProtKB-ARBA"/>
</dbReference>
<dbReference type="InterPro" id="IPR000212">
    <property type="entry name" value="DNA_helicase_UvrD/REP"/>
</dbReference>
<evidence type="ECO:0000256" key="14">
    <source>
        <dbReference type="PROSITE-ProRule" id="PRU00560"/>
    </source>
</evidence>